<evidence type="ECO:0008006" key="4">
    <source>
        <dbReference type="Google" id="ProtNLM"/>
    </source>
</evidence>
<feature type="region of interest" description="Disordered" evidence="1">
    <location>
        <begin position="429"/>
        <end position="461"/>
    </location>
</feature>
<evidence type="ECO:0000313" key="2">
    <source>
        <dbReference type="EMBL" id="VDI56017.1"/>
    </source>
</evidence>
<organism evidence="2 3">
    <name type="scientific">Mytilus galloprovincialis</name>
    <name type="common">Mediterranean mussel</name>
    <dbReference type="NCBI Taxonomy" id="29158"/>
    <lineage>
        <taxon>Eukaryota</taxon>
        <taxon>Metazoa</taxon>
        <taxon>Spiralia</taxon>
        <taxon>Lophotrochozoa</taxon>
        <taxon>Mollusca</taxon>
        <taxon>Bivalvia</taxon>
        <taxon>Autobranchia</taxon>
        <taxon>Pteriomorphia</taxon>
        <taxon>Mytilida</taxon>
        <taxon>Mytiloidea</taxon>
        <taxon>Mytilidae</taxon>
        <taxon>Mytilinae</taxon>
        <taxon>Mytilus</taxon>
    </lineage>
</organism>
<accession>A0A8B6FVQ6</accession>
<sequence>MDLSDVQGKLYPQKVILDTSIQTVTGEEVRAGTEICVLLCEQLVVCIGDGDYLNVNVGCSTRITDRFDRIYLNPGNNELFADNHCNRETFKSFNELCCERPRYFSCSKDLFAIDENECIVRVTNGEKLEFKTIQANTSVRTKPKTPKIVLCNRDNCEIQIPSANKCSFQGLEDPNHYTPRELLENFPLPRQVEIIDESLYRLGSAYIGSKELDFQSFTTNYFLLFTFEPKTGPQFSGFELRHQVKCCELVDPTAVKLSRRIDNRQVGETFSTIFLFEENQDDHTVFSVIGRHSSTPVTRLKDINICEVKPGAHEISDSHFGFTDADLESCTSTLTTEIGKTCNTQHISERNNTLPKQTERKYLRRLSTQEEFINSIDDSDTTSDRSSGEYINIQLDTEETPPLPQRTYIDPPIAQDDIQTKYDTYVSGTEPVKVDEGDNTKSKIDNKEPDRKSEVPSISQPENDLKSFTMVELRNLLKNVKLDKFAEICCEEQVDGEIFLDMTDEILKEEPFSLNRFQILKVTKLKGGWNPK</sequence>
<dbReference type="AlphaFoldDB" id="A0A8B6FVQ6"/>
<dbReference type="Proteomes" id="UP000596742">
    <property type="component" value="Unassembled WGS sequence"/>
</dbReference>
<reference evidence="2" key="1">
    <citation type="submission" date="2018-11" db="EMBL/GenBank/DDBJ databases">
        <authorList>
            <person name="Alioto T."/>
            <person name="Alioto T."/>
        </authorList>
    </citation>
    <scope>NUCLEOTIDE SEQUENCE</scope>
</reference>
<evidence type="ECO:0000256" key="1">
    <source>
        <dbReference type="SAM" id="MobiDB-lite"/>
    </source>
</evidence>
<dbReference type="OrthoDB" id="6077228at2759"/>
<dbReference type="Gene3D" id="1.10.150.50">
    <property type="entry name" value="Transcription Factor, Ets-1"/>
    <property type="match status" value="1"/>
</dbReference>
<dbReference type="PANTHER" id="PTHR14454:SF11">
    <property type="entry name" value="SERRANO, ISOFORM F"/>
    <property type="match status" value="1"/>
</dbReference>
<comment type="caution">
    <text evidence="2">The sequence shown here is derived from an EMBL/GenBank/DDBJ whole genome shotgun (WGS) entry which is preliminary data.</text>
</comment>
<keyword evidence="3" id="KW-1185">Reference proteome</keyword>
<dbReference type="PANTHER" id="PTHR14454">
    <property type="entry name" value="GRB2-ASSOCIATED AND REGULATOR OF MAPK PROTEIN FAMILY MEMBER"/>
    <property type="match status" value="1"/>
</dbReference>
<name>A0A8B6FVQ6_MYTGA</name>
<dbReference type="InterPro" id="IPR052281">
    <property type="entry name" value="GAREM"/>
</dbReference>
<protein>
    <recommendedName>
        <fullName evidence="4">CABIT domain-containing protein</fullName>
    </recommendedName>
</protein>
<dbReference type="InterPro" id="IPR013761">
    <property type="entry name" value="SAM/pointed_sf"/>
</dbReference>
<evidence type="ECO:0000313" key="3">
    <source>
        <dbReference type="Proteomes" id="UP000596742"/>
    </source>
</evidence>
<feature type="compositionally biased region" description="Basic and acidic residues" evidence="1">
    <location>
        <begin position="432"/>
        <end position="454"/>
    </location>
</feature>
<gene>
    <name evidence="2" type="ORF">MGAL_10B017418</name>
</gene>
<proteinExistence type="predicted"/>
<dbReference type="EMBL" id="UYJE01007556">
    <property type="protein sequence ID" value="VDI56017.1"/>
    <property type="molecule type" value="Genomic_DNA"/>
</dbReference>